<feature type="compositionally biased region" description="Basic and acidic residues" evidence="11">
    <location>
        <begin position="620"/>
        <end position="640"/>
    </location>
</feature>
<dbReference type="GO" id="GO:0006508">
    <property type="term" value="P:proteolysis"/>
    <property type="evidence" value="ECO:0007669"/>
    <property type="project" value="UniProtKB-KW"/>
</dbReference>
<evidence type="ECO:0000259" key="13">
    <source>
        <dbReference type="Pfam" id="PF08453"/>
    </source>
</evidence>
<dbReference type="GO" id="GO:0004222">
    <property type="term" value="F:metalloendopeptidase activity"/>
    <property type="evidence" value="ECO:0007669"/>
    <property type="project" value="InterPro"/>
</dbReference>
<keyword evidence="8" id="KW-0862">Zinc</keyword>
<feature type="signal peptide" evidence="12">
    <location>
        <begin position="1"/>
        <end position="26"/>
    </location>
</feature>
<dbReference type="Proteomes" id="UP000762676">
    <property type="component" value="Unassembled WGS sequence"/>
</dbReference>
<dbReference type="GO" id="GO:0005576">
    <property type="term" value="C:extracellular region"/>
    <property type="evidence" value="ECO:0007669"/>
    <property type="project" value="UniProtKB-SubCell"/>
</dbReference>
<evidence type="ECO:0000256" key="2">
    <source>
        <dbReference type="ARBA" id="ARBA00004613"/>
    </source>
</evidence>
<keyword evidence="6 12" id="KW-0732">Signal</keyword>
<dbReference type="Gene3D" id="1.10.390.20">
    <property type="match status" value="1"/>
</dbReference>
<keyword evidence="4" id="KW-0645">Protease</keyword>
<comment type="cofactor">
    <cofactor evidence="1">
        <name>Zn(2+)</name>
        <dbReference type="ChEBI" id="CHEBI:29105"/>
    </cofactor>
</comment>
<dbReference type="InterPro" id="IPR013661">
    <property type="entry name" value="Peptidase_M9_N_dom"/>
</dbReference>
<dbReference type="EMBL" id="BMAT01006591">
    <property type="protein sequence ID" value="GFS15610.1"/>
    <property type="molecule type" value="Genomic_DNA"/>
</dbReference>
<comment type="caution">
    <text evidence="14">The sequence shown here is derived from an EMBL/GenBank/DDBJ whole genome shotgun (WGS) entry which is preliminary data.</text>
</comment>
<dbReference type="PRINTS" id="PR00931">
    <property type="entry name" value="MICOLLPTASE"/>
</dbReference>
<keyword evidence="15" id="KW-1185">Reference proteome</keyword>
<evidence type="ECO:0000256" key="9">
    <source>
        <dbReference type="ARBA" id="ARBA00023049"/>
    </source>
</evidence>
<evidence type="ECO:0000256" key="10">
    <source>
        <dbReference type="ARBA" id="ARBA00023145"/>
    </source>
</evidence>
<evidence type="ECO:0000256" key="8">
    <source>
        <dbReference type="ARBA" id="ARBA00022833"/>
    </source>
</evidence>
<keyword evidence="3" id="KW-0964">Secreted</keyword>
<protein>
    <submittedName>
        <fullName evidence="14">Microbial collagenase</fullName>
    </submittedName>
</protein>
<reference evidence="14 15" key="1">
    <citation type="journal article" date="2021" name="Elife">
        <title>Chloroplast acquisition without the gene transfer in kleptoplastic sea slugs, Plakobranchus ocellatus.</title>
        <authorList>
            <person name="Maeda T."/>
            <person name="Takahashi S."/>
            <person name="Yoshida T."/>
            <person name="Shimamura S."/>
            <person name="Takaki Y."/>
            <person name="Nagai Y."/>
            <person name="Toyoda A."/>
            <person name="Suzuki Y."/>
            <person name="Arimoto A."/>
            <person name="Ishii H."/>
            <person name="Satoh N."/>
            <person name="Nishiyama T."/>
            <person name="Hasebe M."/>
            <person name="Maruyama T."/>
            <person name="Minagawa J."/>
            <person name="Obokata J."/>
            <person name="Shigenobu S."/>
        </authorList>
    </citation>
    <scope>NUCLEOTIDE SEQUENCE [LARGE SCALE GENOMIC DNA]</scope>
</reference>
<gene>
    <name evidence="14" type="ORF">ElyMa_003191800</name>
</gene>
<organism evidence="14 15">
    <name type="scientific">Elysia marginata</name>
    <dbReference type="NCBI Taxonomy" id="1093978"/>
    <lineage>
        <taxon>Eukaryota</taxon>
        <taxon>Metazoa</taxon>
        <taxon>Spiralia</taxon>
        <taxon>Lophotrochozoa</taxon>
        <taxon>Mollusca</taxon>
        <taxon>Gastropoda</taxon>
        <taxon>Heterobranchia</taxon>
        <taxon>Euthyneura</taxon>
        <taxon>Panpulmonata</taxon>
        <taxon>Sacoglossa</taxon>
        <taxon>Placobranchoidea</taxon>
        <taxon>Plakobranchidae</taxon>
        <taxon>Elysia</taxon>
    </lineage>
</organism>
<dbReference type="Gene3D" id="2.60.120.380">
    <property type="match status" value="1"/>
</dbReference>
<dbReference type="Pfam" id="PF08453">
    <property type="entry name" value="Peptidase_M9_N"/>
    <property type="match status" value="1"/>
</dbReference>
<name>A0AAV4J006_9GAST</name>
<keyword evidence="10" id="KW-0865">Zymogen</keyword>
<evidence type="ECO:0000256" key="1">
    <source>
        <dbReference type="ARBA" id="ARBA00001947"/>
    </source>
</evidence>
<evidence type="ECO:0000256" key="7">
    <source>
        <dbReference type="ARBA" id="ARBA00022801"/>
    </source>
</evidence>
<accession>A0AAV4J006</accession>
<keyword evidence="5" id="KW-0479">Metal-binding</keyword>
<evidence type="ECO:0000256" key="6">
    <source>
        <dbReference type="ARBA" id="ARBA00022729"/>
    </source>
</evidence>
<dbReference type="Gene3D" id="3.40.30.160">
    <property type="entry name" value="Collagenase ColT, N-terminal domain"/>
    <property type="match status" value="1"/>
</dbReference>
<feature type="chain" id="PRO_5043461541" evidence="12">
    <location>
        <begin position="27"/>
        <end position="770"/>
    </location>
</feature>
<evidence type="ECO:0000256" key="12">
    <source>
        <dbReference type="SAM" id="SignalP"/>
    </source>
</evidence>
<dbReference type="GO" id="GO:0008270">
    <property type="term" value="F:zinc ion binding"/>
    <property type="evidence" value="ECO:0007669"/>
    <property type="project" value="InterPro"/>
</dbReference>
<keyword evidence="9" id="KW-0482">Metalloprotease</keyword>
<dbReference type="PANTHER" id="PTHR13062">
    <property type="entry name" value="COLLAGENASE"/>
    <property type="match status" value="1"/>
</dbReference>
<evidence type="ECO:0000313" key="15">
    <source>
        <dbReference type="Proteomes" id="UP000762676"/>
    </source>
</evidence>
<evidence type="ECO:0000256" key="5">
    <source>
        <dbReference type="ARBA" id="ARBA00022723"/>
    </source>
</evidence>
<evidence type="ECO:0000256" key="11">
    <source>
        <dbReference type="SAM" id="MobiDB-lite"/>
    </source>
</evidence>
<feature type="domain" description="Peptidase M9 collagenase N-terminal" evidence="13">
    <location>
        <begin position="87"/>
        <end position="268"/>
    </location>
</feature>
<proteinExistence type="predicted"/>
<evidence type="ECO:0000256" key="4">
    <source>
        <dbReference type="ARBA" id="ARBA00022670"/>
    </source>
</evidence>
<sequence length="770" mass="87163">MKSPVLSLAPLVTAIHLLSSSPDVKASSVDIETSLIHGRQAEEILDGSPLPPSDPHRKLKHLELEDQLENQKVSTLSARPGAAGSTCSTSEIARLDGQQLTDTIRKAELQCINGLFSATGSTSRDLFNQNKMITVANAVNSYAQNYPGNNSQGLEQLILYLRAGYYVQFYQKDTVGAYDNQLDTVIQYALDAFFANPNTFTVSNENGSVLGEAVTLIDSSVQNARYIYVVKRLLTSYDRSFEASRNMTAAVNNGMTVLFRGHQVKAFVEAVEQNNSLLDELYNFYNTKQHLLDTDNEYLLTNVVRELGRFLQHKSLQPKVSGQLKAIVSQQKGSEKGQPLWLVAAEMATYYDNSNCSYYGVCNFKQDIERTVLPFRHTCSQTLKIRAQHMSEPQAQWACDQLSEQEAYFHQKLATNNQPVANDQNSDLELVIFDSTQDYKTYAGLLFNISTDNGGMYLEGDPKKAGNQARFVAYEADWQRPEFHIWNLRHEYVHYLDGRFNMAGGFGRSTSADTIWWIEGLGEYISHRDEYPEAINYARQKSYPLSTIFRNSYSSGQTRVYRWGYLAVRYMFERHPSDVTHMLSLVRNDRYDDYQSWLNQLGSQYDNDWYNWLATVESKKSDLPDHGPADDDAVIDKGDETIPETPEPDDTTPPDTARPGVDKDVKNPVLQNGVTKVGLHSDKNKYFYILVPHDAKNLTFTVDGRTGTGDLEVFIQSVKWPTESVYEYREQCGRDKKTITVSPLKTNAYYHVMIKTKTPFSGIQLTATYQ</sequence>
<comment type="subcellular location">
    <subcellularLocation>
        <location evidence="2">Secreted</location>
    </subcellularLocation>
</comment>
<dbReference type="PANTHER" id="PTHR13062:SF9">
    <property type="entry name" value="MICROBIAL COLLAGENASE"/>
    <property type="match status" value="1"/>
</dbReference>
<dbReference type="Pfam" id="PF01752">
    <property type="entry name" value="Peptidase_M9"/>
    <property type="match status" value="1"/>
</dbReference>
<evidence type="ECO:0000256" key="3">
    <source>
        <dbReference type="ARBA" id="ARBA00022525"/>
    </source>
</evidence>
<dbReference type="InterPro" id="IPR002169">
    <property type="entry name" value="Peptidase_M9A/M9B"/>
</dbReference>
<keyword evidence="7" id="KW-0378">Hydrolase</keyword>
<feature type="region of interest" description="Disordered" evidence="11">
    <location>
        <begin position="620"/>
        <end position="667"/>
    </location>
</feature>
<evidence type="ECO:0000313" key="14">
    <source>
        <dbReference type="EMBL" id="GFS15610.1"/>
    </source>
</evidence>
<dbReference type="AlphaFoldDB" id="A0AAV4J006"/>